<dbReference type="Pfam" id="PF13545">
    <property type="entry name" value="HTH_Crp_2"/>
    <property type="match status" value="1"/>
</dbReference>
<evidence type="ECO:0000313" key="8">
    <source>
        <dbReference type="Proteomes" id="UP000534783"/>
    </source>
</evidence>
<dbReference type="InterPro" id="IPR018490">
    <property type="entry name" value="cNMP-bd_dom_sf"/>
</dbReference>
<feature type="domain" description="Cyclic nucleotide-binding" evidence="5">
    <location>
        <begin position="24"/>
        <end position="118"/>
    </location>
</feature>
<evidence type="ECO:0000256" key="1">
    <source>
        <dbReference type="ARBA" id="ARBA00023015"/>
    </source>
</evidence>
<evidence type="ECO:0000259" key="5">
    <source>
        <dbReference type="PROSITE" id="PS50042"/>
    </source>
</evidence>
<dbReference type="SMART" id="SM00100">
    <property type="entry name" value="cNMP"/>
    <property type="match status" value="1"/>
</dbReference>
<reference evidence="7 8" key="1">
    <citation type="journal article" date="2020" name="Nature">
        <title>Bacterial chemolithoautotrophy via manganese oxidation.</title>
        <authorList>
            <person name="Yu H."/>
            <person name="Leadbetter J.R."/>
        </authorList>
    </citation>
    <scope>NUCLEOTIDE SEQUENCE [LARGE SCALE GENOMIC DNA]</scope>
    <source>
        <strain evidence="7 8">Mn-1</strain>
    </source>
</reference>
<dbReference type="InterPro" id="IPR014710">
    <property type="entry name" value="RmlC-like_jellyroll"/>
</dbReference>
<dbReference type="InterPro" id="IPR012318">
    <property type="entry name" value="HTH_CRP"/>
</dbReference>
<dbReference type="InterPro" id="IPR050397">
    <property type="entry name" value="Env_Response_Regulators"/>
</dbReference>
<sequence>MKPLSSQVNMEKADLLPFIQSCDPYSVLSHHELETIHSKSKILVFEKGKSIYLPGHPSDQVYLVHSGSIRIATLMESGKEFTSSLYHVGETFGELSMAGEMARVEMAVAYERSVLISLKTDLLSEPLKQNPLFTLGIMRLIGTRRCESENRLLQFFYAPVHSRLAKVLIHFATKQAKSPAAPPSSIQLRLTHEILASLAGTTRETTTMILNRFQKLGIIHKSKGNIHIKDLQSLKTLSLSQSSPKEPKEPEKTLTLTHAA</sequence>
<dbReference type="SUPFAM" id="SSF51206">
    <property type="entry name" value="cAMP-binding domain-like"/>
    <property type="match status" value="1"/>
</dbReference>
<evidence type="ECO:0000256" key="4">
    <source>
        <dbReference type="SAM" id="MobiDB-lite"/>
    </source>
</evidence>
<organism evidence="7 8">
    <name type="scientific">Candidatus Manganitrophus noduliformans</name>
    <dbReference type="NCBI Taxonomy" id="2606439"/>
    <lineage>
        <taxon>Bacteria</taxon>
        <taxon>Pseudomonadati</taxon>
        <taxon>Nitrospirota</taxon>
        <taxon>Nitrospiria</taxon>
        <taxon>Candidatus Troglogloeales</taxon>
        <taxon>Candidatus Manganitrophaceae</taxon>
        <taxon>Candidatus Manganitrophus</taxon>
    </lineage>
</organism>
<dbReference type="InterPro" id="IPR036390">
    <property type="entry name" value="WH_DNA-bd_sf"/>
</dbReference>
<dbReference type="SUPFAM" id="SSF46785">
    <property type="entry name" value="Winged helix' DNA-binding domain"/>
    <property type="match status" value="1"/>
</dbReference>
<dbReference type="InterPro" id="IPR000595">
    <property type="entry name" value="cNMP-bd_dom"/>
</dbReference>
<name>A0A7X6DQS5_9BACT</name>
<dbReference type="GO" id="GO:0003677">
    <property type="term" value="F:DNA binding"/>
    <property type="evidence" value="ECO:0007669"/>
    <property type="project" value="UniProtKB-KW"/>
</dbReference>
<keyword evidence="3" id="KW-0804">Transcription</keyword>
<feature type="domain" description="HTH crp-type" evidence="6">
    <location>
        <begin position="158"/>
        <end position="232"/>
    </location>
</feature>
<proteinExistence type="predicted"/>
<comment type="caution">
    <text evidence="7">The sequence shown here is derived from an EMBL/GenBank/DDBJ whole genome shotgun (WGS) entry which is preliminary data.</text>
</comment>
<evidence type="ECO:0000256" key="2">
    <source>
        <dbReference type="ARBA" id="ARBA00023125"/>
    </source>
</evidence>
<keyword evidence="8" id="KW-1185">Reference proteome</keyword>
<dbReference type="PROSITE" id="PS51063">
    <property type="entry name" value="HTH_CRP_2"/>
    <property type="match status" value="1"/>
</dbReference>
<dbReference type="PANTHER" id="PTHR24567:SF68">
    <property type="entry name" value="DNA-BINDING TRANSCRIPTIONAL DUAL REGULATOR CRP"/>
    <property type="match status" value="1"/>
</dbReference>
<dbReference type="SMART" id="SM00419">
    <property type="entry name" value="HTH_CRP"/>
    <property type="match status" value="1"/>
</dbReference>
<dbReference type="PANTHER" id="PTHR24567">
    <property type="entry name" value="CRP FAMILY TRANSCRIPTIONAL REGULATORY PROTEIN"/>
    <property type="match status" value="1"/>
</dbReference>
<dbReference type="Gene3D" id="2.60.120.10">
    <property type="entry name" value="Jelly Rolls"/>
    <property type="match status" value="1"/>
</dbReference>
<evidence type="ECO:0000313" key="7">
    <source>
        <dbReference type="EMBL" id="NKE71682.1"/>
    </source>
</evidence>
<dbReference type="CDD" id="cd00038">
    <property type="entry name" value="CAP_ED"/>
    <property type="match status" value="1"/>
</dbReference>
<dbReference type="Pfam" id="PF00027">
    <property type="entry name" value="cNMP_binding"/>
    <property type="match status" value="1"/>
</dbReference>
<dbReference type="PROSITE" id="PS50042">
    <property type="entry name" value="CNMP_BINDING_3"/>
    <property type="match status" value="1"/>
</dbReference>
<accession>A0A7X6DQS5</accession>
<keyword evidence="2" id="KW-0238">DNA-binding</keyword>
<dbReference type="GO" id="GO:0003700">
    <property type="term" value="F:DNA-binding transcription factor activity"/>
    <property type="evidence" value="ECO:0007669"/>
    <property type="project" value="TreeGrafter"/>
</dbReference>
<dbReference type="Proteomes" id="UP000534783">
    <property type="component" value="Unassembled WGS sequence"/>
</dbReference>
<evidence type="ECO:0000256" key="3">
    <source>
        <dbReference type="ARBA" id="ARBA00023163"/>
    </source>
</evidence>
<dbReference type="AlphaFoldDB" id="A0A7X6DQS5"/>
<gene>
    <name evidence="7" type="ORF">MNODULE_13125</name>
</gene>
<feature type="region of interest" description="Disordered" evidence="4">
    <location>
        <begin position="239"/>
        <end position="260"/>
    </location>
</feature>
<keyword evidence="1" id="KW-0805">Transcription regulation</keyword>
<protein>
    <submittedName>
        <fullName evidence="7">Crp/Fnr family transcriptional regulator</fullName>
    </submittedName>
</protein>
<evidence type="ECO:0000259" key="6">
    <source>
        <dbReference type="PROSITE" id="PS51063"/>
    </source>
</evidence>
<dbReference type="GO" id="GO:0005829">
    <property type="term" value="C:cytosol"/>
    <property type="evidence" value="ECO:0007669"/>
    <property type="project" value="TreeGrafter"/>
</dbReference>
<dbReference type="EMBL" id="VTOW01000002">
    <property type="protein sequence ID" value="NKE71682.1"/>
    <property type="molecule type" value="Genomic_DNA"/>
</dbReference>